<proteinExistence type="predicted"/>
<gene>
    <name evidence="1" type="ORF">FC83_GL001745</name>
</gene>
<sequence length="173" mass="20339">MRTYTDKTELIAAIQTSYQKYIAEFAGIPDTLKDKRIPDVDRTPSENLAYQLGWLNLLLRWDQLEQQGQVVHTPAPGYKWNDLGGLYQSFYQQYGQESLQTQIQALNETVTRVIAWVDTLSDSDLFEPGQRQWATTAAKWPLWKWIHINSMAPFTNFRTKIRKWKKLNNHNEF</sequence>
<dbReference type="PIRSF" id="PIRSF031551">
    <property type="entry name" value="DUF1706"/>
    <property type="match status" value="1"/>
</dbReference>
<dbReference type="EMBL" id="AZGA01000088">
    <property type="protein sequence ID" value="KRM30609.1"/>
    <property type="molecule type" value="Genomic_DNA"/>
</dbReference>
<organism evidence="1 2">
    <name type="scientific">Agrilactobacillus composti DSM 18527 = JCM 14202</name>
    <dbReference type="NCBI Taxonomy" id="1423734"/>
    <lineage>
        <taxon>Bacteria</taxon>
        <taxon>Bacillati</taxon>
        <taxon>Bacillota</taxon>
        <taxon>Bacilli</taxon>
        <taxon>Lactobacillales</taxon>
        <taxon>Lactobacillaceae</taxon>
        <taxon>Agrilactobacillus</taxon>
    </lineage>
</organism>
<dbReference type="PANTHER" id="PTHR40658">
    <property type="match status" value="1"/>
</dbReference>
<reference evidence="1 2" key="1">
    <citation type="journal article" date="2015" name="Genome Announc.">
        <title>Expanding the biotechnology potential of lactobacilli through comparative genomics of 213 strains and associated genera.</title>
        <authorList>
            <person name="Sun Z."/>
            <person name="Harris H.M."/>
            <person name="McCann A."/>
            <person name="Guo C."/>
            <person name="Argimon S."/>
            <person name="Zhang W."/>
            <person name="Yang X."/>
            <person name="Jeffery I.B."/>
            <person name="Cooney J.C."/>
            <person name="Kagawa T.F."/>
            <person name="Liu W."/>
            <person name="Song Y."/>
            <person name="Salvetti E."/>
            <person name="Wrobel A."/>
            <person name="Rasinkangas P."/>
            <person name="Parkhill J."/>
            <person name="Rea M.C."/>
            <person name="O'Sullivan O."/>
            <person name="Ritari J."/>
            <person name="Douillard F.P."/>
            <person name="Paul Ross R."/>
            <person name="Yang R."/>
            <person name="Briner A.E."/>
            <person name="Felis G.E."/>
            <person name="de Vos W.M."/>
            <person name="Barrangou R."/>
            <person name="Klaenhammer T.R."/>
            <person name="Caufield P.W."/>
            <person name="Cui Y."/>
            <person name="Zhang H."/>
            <person name="O'Toole P.W."/>
        </authorList>
    </citation>
    <scope>NUCLEOTIDE SEQUENCE [LARGE SCALE GENOMIC DNA]</scope>
    <source>
        <strain evidence="1 2">DSM 18527</strain>
    </source>
</reference>
<dbReference type="eggNOG" id="COG4283">
    <property type="taxonomic scope" value="Bacteria"/>
</dbReference>
<protein>
    <recommendedName>
        <fullName evidence="3">Cytoplasmic protein</fullName>
    </recommendedName>
</protein>
<dbReference type="InterPro" id="IPR034660">
    <property type="entry name" value="DinB/YfiT-like"/>
</dbReference>
<dbReference type="AlphaFoldDB" id="X0PCH1"/>
<dbReference type="Pfam" id="PF08020">
    <property type="entry name" value="DUF1706"/>
    <property type="match status" value="1"/>
</dbReference>
<comment type="caution">
    <text evidence="1">The sequence shown here is derived from an EMBL/GenBank/DDBJ whole genome shotgun (WGS) entry which is preliminary data.</text>
</comment>
<evidence type="ECO:0000313" key="1">
    <source>
        <dbReference type="EMBL" id="KRM30609.1"/>
    </source>
</evidence>
<evidence type="ECO:0008006" key="3">
    <source>
        <dbReference type="Google" id="ProtNLM"/>
    </source>
</evidence>
<dbReference type="OrthoDB" id="9786621at2"/>
<dbReference type="PANTHER" id="PTHR40658:SF3">
    <property type="entry name" value="CLBS_DFSB FAMILY FOUR-HELIX BUNDLE PROTEIN"/>
    <property type="match status" value="1"/>
</dbReference>
<dbReference type="PATRIC" id="fig|1423734.3.peg.1764"/>
<name>X0PCH1_9LACO</name>
<keyword evidence="2" id="KW-1185">Reference proteome</keyword>
<dbReference type="Proteomes" id="UP000051236">
    <property type="component" value="Unassembled WGS sequence"/>
</dbReference>
<evidence type="ECO:0000313" key="2">
    <source>
        <dbReference type="Proteomes" id="UP000051236"/>
    </source>
</evidence>
<dbReference type="InterPro" id="IPR012550">
    <property type="entry name" value="DUF1706"/>
</dbReference>
<dbReference type="RefSeq" id="WP_035450618.1">
    <property type="nucleotide sequence ID" value="NZ_AZGA01000088.1"/>
</dbReference>
<dbReference type="STRING" id="1423734.FC83_GL001745"/>
<accession>X0PCH1</accession>
<dbReference type="Gene3D" id="1.20.120.450">
    <property type="entry name" value="dinb family like domain"/>
    <property type="match status" value="1"/>
</dbReference>